<dbReference type="PANTHER" id="PTHR30419">
    <property type="entry name" value="HTH-TYPE TRANSCRIPTIONAL REGULATOR YBHD"/>
    <property type="match status" value="1"/>
</dbReference>
<dbReference type="InterPro" id="IPR050950">
    <property type="entry name" value="HTH-type_LysR_regulators"/>
</dbReference>
<proteinExistence type="inferred from homology"/>
<dbReference type="InterPro" id="IPR036390">
    <property type="entry name" value="WH_DNA-bd_sf"/>
</dbReference>
<evidence type="ECO:0000313" key="6">
    <source>
        <dbReference type="Proteomes" id="UP000245216"/>
    </source>
</evidence>
<dbReference type="Gene3D" id="1.10.10.10">
    <property type="entry name" value="Winged helix-like DNA-binding domain superfamily/Winged helix DNA-binding domain"/>
    <property type="match status" value="1"/>
</dbReference>
<dbReference type="SUPFAM" id="SSF46785">
    <property type="entry name" value="Winged helix' DNA-binding domain"/>
    <property type="match status" value="1"/>
</dbReference>
<organism evidence="5 6">
    <name type="scientific">Alcaligenes faecalis</name>
    <dbReference type="NCBI Taxonomy" id="511"/>
    <lineage>
        <taxon>Bacteria</taxon>
        <taxon>Pseudomonadati</taxon>
        <taxon>Pseudomonadota</taxon>
        <taxon>Betaproteobacteria</taxon>
        <taxon>Burkholderiales</taxon>
        <taxon>Alcaligenaceae</taxon>
        <taxon>Alcaligenes</taxon>
    </lineage>
</organism>
<dbReference type="PROSITE" id="PS50931">
    <property type="entry name" value="HTH_LYSR"/>
    <property type="match status" value="1"/>
</dbReference>
<dbReference type="Pfam" id="PF00126">
    <property type="entry name" value="HTH_1"/>
    <property type="match status" value="1"/>
</dbReference>
<gene>
    <name evidence="5" type="ORF">DF183_18835</name>
</gene>
<dbReference type="OrthoDB" id="8673707at2"/>
<dbReference type="FunFam" id="1.10.10.10:FF:000001">
    <property type="entry name" value="LysR family transcriptional regulator"/>
    <property type="match status" value="1"/>
</dbReference>
<reference evidence="5 6" key="1">
    <citation type="submission" date="2018-05" db="EMBL/GenBank/DDBJ databases">
        <title>Genome Sequence of an Efficient Indole-Degrading Bacterium, Alcaligenes sp.YBY.</title>
        <authorList>
            <person name="Yang B."/>
        </authorList>
    </citation>
    <scope>NUCLEOTIDE SEQUENCE [LARGE SCALE GENOMIC DNA]</scope>
    <source>
        <strain evidence="5 6">YBY</strain>
    </source>
</reference>
<evidence type="ECO:0000256" key="2">
    <source>
        <dbReference type="ARBA" id="ARBA00023015"/>
    </source>
</evidence>
<dbReference type="GO" id="GO:0003700">
    <property type="term" value="F:DNA-binding transcription factor activity"/>
    <property type="evidence" value="ECO:0007669"/>
    <property type="project" value="InterPro"/>
</dbReference>
<dbReference type="Gene3D" id="3.40.190.10">
    <property type="entry name" value="Periplasmic binding protein-like II"/>
    <property type="match status" value="2"/>
</dbReference>
<keyword evidence="2" id="KW-0805">Transcription regulation</keyword>
<dbReference type="GeneID" id="29371521"/>
<sequence>MDFRKLRHFVAVCEHGTFHRAAQAVHLSQSALSRSIQALEQELGVPLFDRSSQRIFLTPYGRVLLERAHRVLQEGRALQRELALLQGEDAGSLRLGLSSTPAAVLLHPCMVALLDEYPRLRVDAVIGRTLELIQGLRRERYDMVVLDVSAVTDVRGLDIEYLPAMQGDMLVRQGHPLLQQESLDFAAISQYPVACSVISDDLTDRLIAEFGAQGHPDSFVRFCCDSFSIQRDVVLDSDMVLMSVLAAVRRDIEAGDLVPLGLFSSSLSGHYALVRLSGRTQLPALDIVYDLARRLCRA</sequence>
<evidence type="ECO:0000313" key="5">
    <source>
        <dbReference type="EMBL" id="PWE12819.1"/>
    </source>
</evidence>
<dbReference type="RefSeq" id="WP_042484709.1">
    <property type="nucleotide sequence ID" value="NZ_CAXOJJ010000015.1"/>
</dbReference>
<dbReference type="PANTHER" id="PTHR30419:SF30">
    <property type="entry name" value="LYSR FAMILY TRANSCRIPTIONAL REGULATOR"/>
    <property type="match status" value="1"/>
</dbReference>
<evidence type="ECO:0000256" key="3">
    <source>
        <dbReference type="ARBA" id="ARBA00023125"/>
    </source>
</evidence>
<name>A0A0M7EDX3_ALCFA</name>
<comment type="similarity">
    <text evidence="1">Belongs to the LysR transcriptional regulatory family.</text>
</comment>
<dbReference type="Proteomes" id="UP000245216">
    <property type="component" value="Unassembled WGS sequence"/>
</dbReference>
<accession>A0A0S2JRI5</accession>
<dbReference type="PRINTS" id="PR00039">
    <property type="entry name" value="HTHLYSR"/>
</dbReference>
<evidence type="ECO:0000256" key="4">
    <source>
        <dbReference type="ARBA" id="ARBA00023163"/>
    </source>
</evidence>
<reference evidence="5 6" key="2">
    <citation type="submission" date="2018-05" db="EMBL/GenBank/DDBJ databases">
        <authorList>
            <person name="Lanie J.A."/>
            <person name="Ng W.-L."/>
            <person name="Kazmierczak K.M."/>
            <person name="Andrzejewski T.M."/>
            <person name="Davidsen T.M."/>
            <person name="Wayne K.J."/>
            <person name="Tettelin H."/>
            <person name="Glass J.I."/>
            <person name="Rusch D."/>
            <person name="Podicherti R."/>
            <person name="Tsui H.-C.T."/>
            <person name="Winkler M.E."/>
        </authorList>
    </citation>
    <scope>NUCLEOTIDE SEQUENCE [LARGE SCALE GENOMIC DNA]</scope>
    <source>
        <strain evidence="5 6">YBY</strain>
    </source>
</reference>
<keyword evidence="4" id="KW-0804">Transcription</keyword>
<dbReference type="SUPFAM" id="SSF53850">
    <property type="entry name" value="Periplasmic binding protein-like II"/>
    <property type="match status" value="1"/>
</dbReference>
<accession>A0A0M7EDX3</accession>
<dbReference type="EMBL" id="QEXO01000005">
    <property type="protein sequence ID" value="PWE12819.1"/>
    <property type="molecule type" value="Genomic_DNA"/>
</dbReference>
<evidence type="ECO:0000256" key="1">
    <source>
        <dbReference type="ARBA" id="ARBA00009437"/>
    </source>
</evidence>
<keyword evidence="3" id="KW-0238">DNA-binding</keyword>
<dbReference type="GO" id="GO:0003677">
    <property type="term" value="F:DNA binding"/>
    <property type="evidence" value="ECO:0007669"/>
    <property type="project" value="UniProtKB-KW"/>
</dbReference>
<comment type="caution">
    <text evidence="5">The sequence shown here is derived from an EMBL/GenBank/DDBJ whole genome shotgun (WGS) entry which is preliminary data.</text>
</comment>
<dbReference type="InterPro" id="IPR000847">
    <property type="entry name" value="LysR_HTH_N"/>
</dbReference>
<dbReference type="InterPro" id="IPR036388">
    <property type="entry name" value="WH-like_DNA-bd_sf"/>
</dbReference>
<dbReference type="AlphaFoldDB" id="A0A0M7EDX3"/>
<dbReference type="STRING" id="511.UZ73_09785"/>
<dbReference type="GO" id="GO:0005829">
    <property type="term" value="C:cytosol"/>
    <property type="evidence" value="ECO:0007669"/>
    <property type="project" value="TreeGrafter"/>
</dbReference>
<protein>
    <submittedName>
        <fullName evidence="5">LysR family transcriptional regulator</fullName>
    </submittedName>
</protein>
<dbReference type="KEGG" id="afa:UZ73_09785"/>
<dbReference type="InterPro" id="IPR005119">
    <property type="entry name" value="LysR_subst-bd"/>
</dbReference>
<dbReference type="Pfam" id="PF03466">
    <property type="entry name" value="LysR_substrate"/>
    <property type="match status" value="1"/>
</dbReference>